<organism evidence="1 2">
    <name type="scientific">Thalictrum thalictroides</name>
    <name type="common">Rue-anemone</name>
    <name type="synonym">Anemone thalictroides</name>
    <dbReference type="NCBI Taxonomy" id="46969"/>
    <lineage>
        <taxon>Eukaryota</taxon>
        <taxon>Viridiplantae</taxon>
        <taxon>Streptophyta</taxon>
        <taxon>Embryophyta</taxon>
        <taxon>Tracheophyta</taxon>
        <taxon>Spermatophyta</taxon>
        <taxon>Magnoliopsida</taxon>
        <taxon>Ranunculales</taxon>
        <taxon>Ranunculaceae</taxon>
        <taxon>Thalictroideae</taxon>
        <taxon>Thalictrum</taxon>
    </lineage>
</organism>
<reference evidence="1 2" key="1">
    <citation type="submission" date="2020-06" db="EMBL/GenBank/DDBJ databases">
        <title>Transcriptomic and genomic resources for Thalictrum thalictroides and T. hernandezii: Facilitating candidate gene discovery in an emerging model plant lineage.</title>
        <authorList>
            <person name="Arias T."/>
            <person name="Riano-Pachon D.M."/>
            <person name="Di Stilio V.S."/>
        </authorList>
    </citation>
    <scope>NUCLEOTIDE SEQUENCE [LARGE SCALE GENOMIC DNA]</scope>
    <source>
        <strain evidence="2">cv. WT478/WT964</strain>
        <tissue evidence="1">Leaves</tissue>
    </source>
</reference>
<dbReference type="Proteomes" id="UP000554482">
    <property type="component" value="Unassembled WGS sequence"/>
</dbReference>
<dbReference type="SUPFAM" id="SSF52058">
    <property type="entry name" value="L domain-like"/>
    <property type="match status" value="1"/>
</dbReference>
<dbReference type="Gene3D" id="3.80.10.10">
    <property type="entry name" value="Ribonuclease Inhibitor"/>
    <property type="match status" value="1"/>
</dbReference>
<protein>
    <submittedName>
        <fullName evidence="1">Uncharacterized protein</fullName>
    </submittedName>
</protein>
<evidence type="ECO:0000313" key="2">
    <source>
        <dbReference type="Proteomes" id="UP000554482"/>
    </source>
</evidence>
<comment type="caution">
    <text evidence="1">The sequence shown here is derived from an EMBL/GenBank/DDBJ whole genome shotgun (WGS) entry which is preliminary data.</text>
</comment>
<sequence length="161" mass="18140">MCGSYMHALRHNVEAIDIRNWSWSVADLTTPHIFISEALKVLKVQTFSIIHLPSSICLPSLRILHFESVTINGHIDKAFFSAMPSLKTFIVENCRLSKHESITISACQLETLIITGSLFRMPITIFSGRLKSLDIEVAVAKLNLKFKGKFSYLSDAKFDIL</sequence>
<evidence type="ECO:0000313" key="1">
    <source>
        <dbReference type="EMBL" id="KAF5197898.1"/>
    </source>
</evidence>
<dbReference type="AlphaFoldDB" id="A0A7J6WLP5"/>
<dbReference type="EMBL" id="JABWDY010014042">
    <property type="protein sequence ID" value="KAF5197898.1"/>
    <property type="molecule type" value="Genomic_DNA"/>
</dbReference>
<gene>
    <name evidence="1" type="ORF">FRX31_012509</name>
</gene>
<name>A0A7J6WLP5_THATH</name>
<dbReference type="InterPro" id="IPR032675">
    <property type="entry name" value="LRR_dom_sf"/>
</dbReference>
<proteinExistence type="predicted"/>
<keyword evidence="2" id="KW-1185">Reference proteome</keyword>
<accession>A0A7J6WLP5</accession>